<feature type="compositionally biased region" description="Basic and acidic residues" evidence="1">
    <location>
        <begin position="1"/>
        <end position="10"/>
    </location>
</feature>
<evidence type="ECO:0000256" key="1">
    <source>
        <dbReference type="SAM" id="MobiDB-lite"/>
    </source>
</evidence>
<feature type="region of interest" description="Disordered" evidence="1">
    <location>
        <begin position="87"/>
        <end position="107"/>
    </location>
</feature>
<comment type="caution">
    <text evidence="2">The sequence shown here is derived from an EMBL/GenBank/DDBJ whole genome shotgun (WGS) entry which is preliminary data.</text>
</comment>
<feature type="compositionally biased region" description="Basic and acidic residues" evidence="1">
    <location>
        <begin position="21"/>
        <end position="34"/>
    </location>
</feature>
<keyword evidence="3" id="KW-1185">Reference proteome</keyword>
<name>A0A3L6RWH3_PANMI</name>
<protein>
    <submittedName>
        <fullName evidence="2">Invertase inhibitor</fullName>
    </submittedName>
</protein>
<dbReference type="AlphaFoldDB" id="A0A3L6RWH3"/>
<accession>A0A3L6RWH3</accession>
<feature type="compositionally biased region" description="Basic residues" evidence="1">
    <location>
        <begin position="35"/>
        <end position="46"/>
    </location>
</feature>
<evidence type="ECO:0000313" key="2">
    <source>
        <dbReference type="EMBL" id="RLN09624.1"/>
    </source>
</evidence>
<dbReference type="Proteomes" id="UP000275267">
    <property type="component" value="Unassembled WGS sequence"/>
</dbReference>
<dbReference type="STRING" id="4540.A0A3L6RWH3"/>
<sequence length="185" mass="20887">MTDEQREEKNRKRREAVSMTDEQREEKNRKQRESYKRKKFHAHNKKNMPGSALSNLENENILSPLKSVDRNIERNINLREAYEKRSVETQSKTIPADSTPDNMVTPNLTDVCTDVPTGMKKPSSLYRLELLSCMAGEEMAAEAVAQARRCDDVFAEAGVPSPLARRGEYAGKIGAVCTAITDLIK</sequence>
<evidence type="ECO:0000313" key="3">
    <source>
        <dbReference type="Proteomes" id="UP000275267"/>
    </source>
</evidence>
<feature type="region of interest" description="Disordered" evidence="1">
    <location>
        <begin position="1"/>
        <end position="55"/>
    </location>
</feature>
<gene>
    <name evidence="2" type="ORF">C2845_PM11G06900</name>
</gene>
<dbReference type="EMBL" id="PQIB02000007">
    <property type="protein sequence ID" value="RLN09624.1"/>
    <property type="molecule type" value="Genomic_DNA"/>
</dbReference>
<reference evidence="3" key="1">
    <citation type="journal article" date="2019" name="Nat. Commun.">
        <title>The genome of broomcorn millet.</title>
        <authorList>
            <person name="Zou C."/>
            <person name="Miki D."/>
            <person name="Li D."/>
            <person name="Tang Q."/>
            <person name="Xiao L."/>
            <person name="Rajput S."/>
            <person name="Deng P."/>
            <person name="Jia W."/>
            <person name="Huang R."/>
            <person name="Zhang M."/>
            <person name="Sun Y."/>
            <person name="Hu J."/>
            <person name="Fu X."/>
            <person name="Schnable P.S."/>
            <person name="Li F."/>
            <person name="Zhang H."/>
            <person name="Feng B."/>
            <person name="Zhu X."/>
            <person name="Liu R."/>
            <person name="Schnable J.C."/>
            <person name="Zhu J.-K."/>
            <person name="Zhang H."/>
        </authorList>
    </citation>
    <scope>NUCLEOTIDE SEQUENCE [LARGE SCALE GENOMIC DNA]</scope>
</reference>
<proteinExistence type="predicted"/>
<organism evidence="2 3">
    <name type="scientific">Panicum miliaceum</name>
    <name type="common">Proso millet</name>
    <name type="synonym">Broomcorn millet</name>
    <dbReference type="NCBI Taxonomy" id="4540"/>
    <lineage>
        <taxon>Eukaryota</taxon>
        <taxon>Viridiplantae</taxon>
        <taxon>Streptophyta</taxon>
        <taxon>Embryophyta</taxon>
        <taxon>Tracheophyta</taxon>
        <taxon>Spermatophyta</taxon>
        <taxon>Magnoliopsida</taxon>
        <taxon>Liliopsida</taxon>
        <taxon>Poales</taxon>
        <taxon>Poaceae</taxon>
        <taxon>PACMAD clade</taxon>
        <taxon>Panicoideae</taxon>
        <taxon>Panicodae</taxon>
        <taxon>Paniceae</taxon>
        <taxon>Panicinae</taxon>
        <taxon>Panicum</taxon>
        <taxon>Panicum sect. Panicum</taxon>
    </lineage>
</organism>